<dbReference type="InterPro" id="IPR051166">
    <property type="entry name" value="Threonine_Synthase"/>
</dbReference>
<dbReference type="PANTHER" id="PTHR42690:SF1">
    <property type="entry name" value="THREONINE SYNTHASE-LIKE 2"/>
    <property type="match status" value="1"/>
</dbReference>
<dbReference type="GO" id="GO:0030170">
    <property type="term" value="F:pyridoxal phosphate binding"/>
    <property type="evidence" value="ECO:0007669"/>
    <property type="project" value="InterPro"/>
</dbReference>
<evidence type="ECO:0000256" key="4">
    <source>
        <dbReference type="ARBA" id="ARBA00013028"/>
    </source>
</evidence>
<dbReference type="UniPathway" id="UPA00050">
    <property type="reaction ID" value="UER00065"/>
</dbReference>
<keyword evidence="10" id="KW-0472">Membrane</keyword>
<evidence type="ECO:0000256" key="6">
    <source>
        <dbReference type="ARBA" id="ARBA00022697"/>
    </source>
</evidence>
<dbReference type="EMBL" id="HBGS01007341">
    <property type="protein sequence ID" value="CAD9379327.1"/>
    <property type="molecule type" value="Transcribed_RNA"/>
</dbReference>
<sequence length="546" mass="59879">MSELRVKYRSTRGGVTGASFEDVVLGGLAPDRGLYVPETVPKFTEAEIKSMREFSFEELAFAIQSKFIAADEIPHADLKELIGRSTSNFRVKSVTPCKKVGDMWMLELFHGPTFAFKDVALQELGNLFEYFIAKKTGADKRLTIMGATSGDTGSAAIYGLRGKANVDCFILYPEGRVSLIQEQQMATVPDANIHCLKIDGTFDDAQDIVKGAFMDTKFRNRVKLGAVNSINWARVLAQITYYFSAYYQVTEDDSAPVNFSVPTGNFGDILAGYYAKMMGLPVGKLVIATNTNDILHRFMTTGDYVKESIAKSMSPSMDICVSSNFERFLFHMMDDNSSVLKTLMESFEGKATTTANLPGVGSAVKGALHVEGKPLAMAREHMQSARAGNAECQKVIRDYLEEFGYLLCPHSACGVYASIELGYQKDSTMVNLATAHPGKFYDSVSEAVGPAQQLPPLPKELDCLASLPMVSTAVANDLRVCQDLVLDRTENQKDEKKKVTAAPAAIRELPTSNTNLNTHIWLGLAASVVAVSVGMYFAFTNRNRLR</sequence>
<evidence type="ECO:0000256" key="3">
    <source>
        <dbReference type="ARBA" id="ARBA00005517"/>
    </source>
</evidence>
<evidence type="ECO:0000259" key="11">
    <source>
        <dbReference type="Pfam" id="PF00291"/>
    </source>
</evidence>
<name>A0A7S2F983_9STRA</name>
<keyword evidence="10" id="KW-0812">Transmembrane</keyword>
<dbReference type="Pfam" id="PF24857">
    <property type="entry name" value="THR4_C"/>
    <property type="match status" value="1"/>
</dbReference>
<dbReference type="PANTHER" id="PTHR42690">
    <property type="entry name" value="THREONINE SYNTHASE FAMILY MEMBER"/>
    <property type="match status" value="1"/>
</dbReference>
<feature type="domain" description="Threonine synthase N-terminal" evidence="12">
    <location>
        <begin position="7"/>
        <end position="85"/>
    </location>
</feature>
<dbReference type="AlphaFoldDB" id="A0A7S2F983"/>
<dbReference type="CDD" id="cd01560">
    <property type="entry name" value="Thr-synth_2"/>
    <property type="match status" value="1"/>
</dbReference>
<keyword evidence="10" id="KW-1133">Transmembrane helix</keyword>
<evidence type="ECO:0000256" key="10">
    <source>
        <dbReference type="SAM" id="Phobius"/>
    </source>
</evidence>
<feature type="modified residue" description="N6-(pyridoxal phosphate)lysine" evidence="9">
    <location>
        <position position="117"/>
    </location>
</feature>
<dbReference type="InterPro" id="IPR036052">
    <property type="entry name" value="TrpB-like_PALP_sf"/>
</dbReference>
<accession>A0A7S2F983</accession>
<evidence type="ECO:0000256" key="5">
    <source>
        <dbReference type="ARBA" id="ARBA00022605"/>
    </source>
</evidence>
<dbReference type="Pfam" id="PF00291">
    <property type="entry name" value="PALP"/>
    <property type="match status" value="1"/>
</dbReference>
<dbReference type="InterPro" id="IPR001926">
    <property type="entry name" value="TrpB-like_PALP"/>
</dbReference>
<dbReference type="GO" id="GO:0009088">
    <property type="term" value="P:threonine biosynthetic process"/>
    <property type="evidence" value="ECO:0007669"/>
    <property type="project" value="UniProtKB-UniPathway"/>
</dbReference>
<dbReference type="Gene3D" id="3.90.1380.10">
    <property type="entry name" value="Threonine synthase, N-terminal domain"/>
    <property type="match status" value="1"/>
</dbReference>
<dbReference type="GO" id="GO:0004795">
    <property type="term" value="F:threonine synthase activity"/>
    <property type="evidence" value="ECO:0007669"/>
    <property type="project" value="UniProtKB-EC"/>
</dbReference>
<evidence type="ECO:0000256" key="2">
    <source>
        <dbReference type="ARBA" id="ARBA00004979"/>
    </source>
</evidence>
<keyword evidence="6" id="KW-0791">Threonine biosynthesis</keyword>
<comment type="similarity">
    <text evidence="3">Belongs to the threonine synthase family.</text>
</comment>
<comment type="cofactor">
    <cofactor evidence="1 9">
        <name>pyridoxal 5'-phosphate</name>
        <dbReference type="ChEBI" id="CHEBI:597326"/>
    </cofactor>
</comment>
<evidence type="ECO:0000256" key="1">
    <source>
        <dbReference type="ARBA" id="ARBA00001933"/>
    </source>
</evidence>
<evidence type="ECO:0000256" key="9">
    <source>
        <dbReference type="PIRSR" id="PIRSR604450-51"/>
    </source>
</evidence>
<dbReference type="Pfam" id="PF14821">
    <property type="entry name" value="Thr_synth_N"/>
    <property type="match status" value="1"/>
</dbReference>
<evidence type="ECO:0000256" key="7">
    <source>
        <dbReference type="ARBA" id="ARBA00022898"/>
    </source>
</evidence>
<reference evidence="13" key="1">
    <citation type="submission" date="2021-01" db="EMBL/GenBank/DDBJ databases">
        <authorList>
            <person name="Corre E."/>
            <person name="Pelletier E."/>
            <person name="Niang G."/>
            <person name="Scheremetjew M."/>
            <person name="Finn R."/>
            <person name="Kale V."/>
            <person name="Holt S."/>
            <person name="Cochrane G."/>
            <person name="Meng A."/>
            <person name="Brown T."/>
            <person name="Cohen L."/>
        </authorList>
    </citation>
    <scope>NUCLEOTIDE SEQUENCE</scope>
    <source>
        <strain evidence="13">CCMP1381</strain>
    </source>
</reference>
<dbReference type="InterPro" id="IPR029144">
    <property type="entry name" value="Thr_synth_N"/>
</dbReference>
<dbReference type="InterPro" id="IPR004450">
    <property type="entry name" value="Thr_synthase-like"/>
</dbReference>
<feature type="domain" description="Tryptophan synthase beta chain-like PALP" evidence="11">
    <location>
        <begin position="106"/>
        <end position="336"/>
    </location>
</feature>
<comment type="pathway">
    <text evidence="2">Amino-acid biosynthesis; L-threonine biosynthesis; L-threonine from L-aspartate: step 5/5.</text>
</comment>
<evidence type="ECO:0000256" key="8">
    <source>
        <dbReference type="ARBA" id="ARBA00023239"/>
    </source>
</evidence>
<dbReference type="NCBIfam" id="TIGR00260">
    <property type="entry name" value="thrC"/>
    <property type="match status" value="1"/>
</dbReference>
<dbReference type="EC" id="4.2.3.1" evidence="4"/>
<dbReference type="SUPFAM" id="SSF53686">
    <property type="entry name" value="Tryptophan synthase beta subunit-like PLP-dependent enzymes"/>
    <property type="match status" value="1"/>
</dbReference>
<protein>
    <recommendedName>
        <fullName evidence="4">threonine synthase</fullName>
        <ecNumber evidence="4">4.2.3.1</ecNumber>
    </recommendedName>
</protein>
<keyword evidence="7 9" id="KW-0663">Pyridoxal phosphate</keyword>
<dbReference type="Gene3D" id="3.40.50.1100">
    <property type="match status" value="2"/>
</dbReference>
<keyword evidence="8" id="KW-0456">Lyase</keyword>
<dbReference type="InterPro" id="IPR000634">
    <property type="entry name" value="Ser/Thr_deHydtase_PyrdxlP-BS"/>
</dbReference>
<proteinExistence type="inferred from homology"/>
<evidence type="ECO:0000313" key="13">
    <source>
        <dbReference type="EMBL" id="CAD9379327.1"/>
    </source>
</evidence>
<keyword evidence="5" id="KW-0028">Amino-acid biosynthesis</keyword>
<feature type="transmembrane region" description="Helical" evidence="10">
    <location>
        <begin position="520"/>
        <end position="539"/>
    </location>
</feature>
<dbReference type="PROSITE" id="PS00165">
    <property type="entry name" value="DEHYDRATASE_SER_THR"/>
    <property type="match status" value="1"/>
</dbReference>
<evidence type="ECO:0000259" key="12">
    <source>
        <dbReference type="Pfam" id="PF14821"/>
    </source>
</evidence>
<gene>
    <name evidence="13" type="ORF">DSPE1174_LOCUS3799</name>
</gene>
<dbReference type="InterPro" id="IPR037158">
    <property type="entry name" value="Thr_synth_N_sf"/>
</dbReference>
<organism evidence="13">
    <name type="scientific">Octactis speculum</name>
    <dbReference type="NCBI Taxonomy" id="3111310"/>
    <lineage>
        <taxon>Eukaryota</taxon>
        <taxon>Sar</taxon>
        <taxon>Stramenopiles</taxon>
        <taxon>Ochrophyta</taxon>
        <taxon>Dictyochophyceae</taxon>
        <taxon>Dictyochales</taxon>
        <taxon>Dictyochaceae</taxon>
        <taxon>Octactis</taxon>
    </lineage>
</organism>